<dbReference type="STRING" id="936435.F8PF12"/>
<dbReference type="HOGENOM" id="CLU_032165_0_0_1"/>
<proteinExistence type="predicted"/>
<dbReference type="AlphaFoldDB" id="F8PF12"/>
<keyword evidence="2" id="KW-1185">Reference proteome</keyword>
<dbReference type="InParanoid" id="F8PF12"/>
<name>F8PF12_SERL3</name>
<dbReference type="Proteomes" id="UP000008063">
    <property type="component" value="Unassembled WGS sequence"/>
</dbReference>
<dbReference type="OrthoDB" id="6613063at2759"/>
<gene>
    <name evidence="1" type="ORF">SERLA73DRAFT_157707</name>
</gene>
<evidence type="ECO:0000313" key="2">
    <source>
        <dbReference type="Proteomes" id="UP000008063"/>
    </source>
</evidence>
<sequence>MWSGHFKGLDTGCEDYEIPPQIWDQIGEEIANAIEDIPASFDRVLGNIAEDHSTFTAEPWGFWYMYMAPILLKGHFQKEKYYTHIIRPHEVDVCCTLQQAFVSAALSGQVGHSIWSGTVATYKLVYTHAVSLGVTSINEFCMQYDELKDFHSSQRNYSILKQNEKIYPDLMPLWGKLRIAAGGDVVQSAFAMKKSNTLSQRDNSFVRYEISYTVQEHRNTTVTATHYGHLEQILVCQLGNDDFWKDLSGCGLLLAVITPCKTEGKDAALEVAVYGGVAAAIATDICNIKAVVGRVKTRGRWGIIDRTSGLASVAFTHQDTEGVESEFYDSGPGSNDNFMQ</sequence>
<organism evidence="2">
    <name type="scientific">Serpula lacrymans var. lacrymans (strain S7.3)</name>
    <name type="common">Dry rot fungus</name>
    <dbReference type="NCBI Taxonomy" id="936435"/>
    <lineage>
        <taxon>Eukaryota</taxon>
        <taxon>Fungi</taxon>
        <taxon>Dikarya</taxon>
        <taxon>Basidiomycota</taxon>
        <taxon>Agaricomycotina</taxon>
        <taxon>Agaricomycetes</taxon>
        <taxon>Agaricomycetidae</taxon>
        <taxon>Boletales</taxon>
        <taxon>Coniophorineae</taxon>
        <taxon>Serpulaceae</taxon>
        <taxon>Serpula</taxon>
    </lineage>
</organism>
<evidence type="ECO:0000313" key="1">
    <source>
        <dbReference type="EMBL" id="EGO04685.1"/>
    </source>
</evidence>
<dbReference type="EMBL" id="GL945474">
    <property type="protein sequence ID" value="EGO04685.1"/>
    <property type="molecule type" value="Genomic_DNA"/>
</dbReference>
<protein>
    <submittedName>
        <fullName evidence="1">Uncharacterized protein</fullName>
    </submittedName>
</protein>
<dbReference type="eggNOG" id="ENOG502SV4Z">
    <property type="taxonomic scope" value="Eukaryota"/>
</dbReference>
<accession>F8PF12</accession>
<reference evidence="2" key="1">
    <citation type="journal article" date="2011" name="Science">
        <title>The plant cell wall-decomposing machinery underlies the functional diversity of forest fungi.</title>
        <authorList>
            <person name="Eastwood D.C."/>
            <person name="Floudas D."/>
            <person name="Binder M."/>
            <person name="Majcherczyk A."/>
            <person name="Schneider P."/>
            <person name="Aerts A."/>
            <person name="Asiegbu F.O."/>
            <person name="Baker S.E."/>
            <person name="Barry K."/>
            <person name="Bendiksby M."/>
            <person name="Blumentritt M."/>
            <person name="Coutinho P.M."/>
            <person name="Cullen D."/>
            <person name="de Vries R.P."/>
            <person name="Gathman A."/>
            <person name="Goodell B."/>
            <person name="Henrissat B."/>
            <person name="Ihrmark K."/>
            <person name="Kauserud H."/>
            <person name="Kohler A."/>
            <person name="LaButti K."/>
            <person name="Lapidus A."/>
            <person name="Lavin J.L."/>
            <person name="Lee Y.-H."/>
            <person name="Lindquist E."/>
            <person name="Lilly W."/>
            <person name="Lucas S."/>
            <person name="Morin E."/>
            <person name="Murat C."/>
            <person name="Oguiza J.A."/>
            <person name="Park J."/>
            <person name="Pisabarro A.G."/>
            <person name="Riley R."/>
            <person name="Rosling A."/>
            <person name="Salamov A."/>
            <person name="Schmidt O."/>
            <person name="Schmutz J."/>
            <person name="Skrede I."/>
            <person name="Stenlid J."/>
            <person name="Wiebenga A."/>
            <person name="Xie X."/>
            <person name="Kuees U."/>
            <person name="Hibbett D.S."/>
            <person name="Hoffmeister D."/>
            <person name="Hoegberg N."/>
            <person name="Martin F."/>
            <person name="Grigoriev I.V."/>
            <person name="Watkinson S.C."/>
        </authorList>
    </citation>
    <scope>NUCLEOTIDE SEQUENCE [LARGE SCALE GENOMIC DNA]</scope>
    <source>
        <strain evidence="2">strain S7.3</strain>
    </source>
</reference>